<dbReference type="EMBL" id="JH816424">
    <property type="protein sequence ID" value="EKC21452.1"/>
    <property type="molecule type" value="Genomic_DNA"/>
</dbReference>
<dbReference type="Gene3D" id="3.40.50.300">
    <property type="entry name" value="P-loop containing nucleotide triphosphate hydrolases"/>
    <property type="match status" value="1"/>
</dbReference>
<organism evidence="4">
    <name type="scientific">Magallana gigas</name>
    <name type="common">Pacific oyster</name>
    <name type="synonym">Crassostrea gigas</name>
    <dbReference type="NCBI Taxonomy" id="29159"/>
    <lineage>
        <taxon>Eukaryota</taxon>
        <taxon>Metazoa</taxon>
        <taxon>Spiralia</taxon>
        <taxon>Lophotrochozoa</taxon>
        <taxon>Mollusca</taxon>
        <taxon>Bivalvia</taxon>
        <taxon>Autobranchia</taxon>
        <taxon>Pteriomorphia</taxon>
        <taxon>Ostreida</taxon>
        <taxon>Ostreoidea</taxon>
        <taxon>Ostreidae</taxon>
        <taxon>Magallana</taxon>
    </lineage>
</organism>
<name>K1PCB5_MAGGI</name>
<dbReference type="InParanoid" id="K1PCB5"/>
<dbReference type="Pfam" id="PF00685">
    <property type="entry name" value="Sulfotransfer_1"/>
    <property type="match status" value="1"/>
</dbReference>
<dbReference type="GO" id="GO:0008146">
    <property type="term" value="F:sulfotransferase activity"/>
    <property type="evidence" value="ECO:0007669"/>
    <property type="project" value="InterPro"/>
</dbReference>
<dbReference type="InterPro" id="IPR027417">
    <property type="entry name" value="P-loop_NTPase"/>
</dbReference>
<dbReference type="PANTHER" id="PTHR11783">
    <property type="entry name" value="SULFOTRANSFERASE SULT"/>
    <property type="match status" value="1"/>
</dbReference>
<gene>
    <name evidence="4" type="ORF">CGI_10003908</name>
</gene>
<protein>
    <submittedName>
        <fullName evidence="4">Sulfotransferase family cytosolic 1B member 1</fullName>
    </submittedName>
</protein>
<feature type="domain" description="Sulfotransferase" evidence="3">
    <location>
        <begin position="44"/>
        <end position="295"/>
    </location>
</feature>
<evidence type="ECO:0000313" key="4">
    <source>
        <dbReference type="EMBL" id="EKC21452.1"/>
    </source>
</evidence>
<evidence type="ECO:0000256" key="2">
    <source>
        <dbReference type="ARBA" id="ARBA00022679"/>
    </source>
</evidence>
<comment type="similarity">
    <text evidence="1">Belongs to the sulfotransferase 1 family.</text>
</comment>
<evidence type="ECO:0000256" key="1">
    <source>
        <dbReference type="ARBA" id="ARBA00005771"/>
    </source>
</evidence>
<dbReference type="HOGENOM" id="CLU_027239_1_2_1"/>
<accession>K1PCB5</accession>
<dbReference type="AlphaFoldDB" id="K1PCB5"/>
<proteinExistence type="inferred from homology"/>
<sequence length="302" mass="35133">MDSKTTTNSLPEVLFDGMAIPPFPPLRVSVRQRFEDIRGLCTRPDDVIITTYLKSGSHWVWEIICMLLQGTTSFVKEGKGSQFLEALDDLNLINKMTSPRTLNTHLPYRWLPRKHLENDGKIVHVVRNPKDVAVSMFFHFKETGEFVGSEMLDFDDRVNGMLSNAPNQPYGGWFTYEKDFMKRSKSNIHFVHFERLKRYPLEEIKRLADFLRVSYSDQLIFHIAEKCNFTSLKEADDTTKDTTMCKKNVHGPNSKSIFLDGIADIVGTIENWKEYFTVSQSERFDDYFCEQMQGCDFKIEFE</sequence>
<reference evidence="4" key="1">
    <citation type="journal article" date="2012" name="Nature">
        <title>The oyster genome reveals stress adaptation and complexity of shell formation.</title>
        <authorList>
            <person name="Zhang G."/>
            <person name="Fang X."/>
            <person name="Guo X."/>
            <person name="Li L."/>
            <person name="Luo R."/>
            <person name="Xu F."/>
            <person name="Yang P."/>
            <person name="Zhang L."/>
            <person name="Wang X."/>
            <person name="Qi H."/>
            <person name="Xiong Z."/>
            <person name="Que H."/>
            <person name="Xie Y."/>
            <person name="Holland P.W."/>
            <person name="Paps J."/>
            <person name="Zhu Y."/>
            <person name="Wu F."/>
            <person name="Chen Y."/>
            <person name="Wang J."/>
            <person name="Peng C."/>
            <person name="Meng J."/>
            <person name="Yang L."/>
            <person name="Liu J."/>
            <person name="Wen B."/>
            <person name="Zhang N."/>
            <person name="Huang Z."/>
            <person name="Zhu Q."/>
            <person name="Feng Y."/>
            <person name="Mount A."/>
            <person name="Hedgecock D."/>
            <person name="Xu Z."/>
            <person name="Liu Y."/>
            <person name="Domazet-Loso T."/>
            <person name="Du Y."/>
            <person name="Sun X."/>
            <person name="Zhang S."/>
            <person name="Liu B."/>
            <person name="Cheng P."/>
            <person name="Jiang X."/>
            <person name="Li J."/>
            <person name="Fan D."/>
            <person name="Wang W."/>
            <person name="Fu W."/>
            <person name="Wang T."/>
            <person name="Wang B."/>
            <person name="Zhang J."/>
            <person name="Peng Z."/>
            <person name="Li Y."/>
            <person name="Li N."/>
            <person name="Wang J."/>
            <person name="Chen M."/>
            <person name="He Y."/>
            <person name="Tan F."/>
            <person name="Song X."/>
            <person name="Zheng Q."/>
            <person name="Huang R."/>
            <person name="Yang H."/>
            <person name="Du X."/>
            <person name="Chen L."/>
            <person name="Yang M."/>
            <person name="Gaffney P.M."/>
            <person name="Wang S."/>
            <person name="Luo L."/>
            <person name="She Z."/>
            <person name="Ming Y."/>
            <person name="Huang W."/>
            <person name="Zhang S."/>
            <person name="Huang B."/>
            <person name="Zhang Y."/>
            <person name="Qu T."/>
            <person name="Ni P."/>
            <person name="Miao G."/>
            <person name="Wang J."/>
            <person name="Wang Q."/>
            <person name="Steinberg C.E."/>
            <person name="Wang H."/>
            <person name="Li N."/>
            <person name="Qian L."/>
            <person name="Zhang G."/>
            <person name="Li Y."/>
            <person name="Yang H."/>
            <person name="Liu X."/>
            <person name="Wang J."/>
            <person name="Yin Y."/>
            <person name="Wang J."/>
        </authorList>
    </citation>
    <scope>NUCLEOTIDE SEQUENCE [LARGE SCALE GENOMIC DNA]</scope>
    <source>
        <strain evidence="4">05x7-T-G4-1.051#20</strain>
    </source>
</reference>
<evidence type="ECO:0000259" key="3">
    <source>
        <dbReference type="Pfam" id="PF00685"/>
    </source>
</evidence>
<dbReference type="SUPFAM" id="SSF52540">
    <property type="entry name" value="P-loop containing nucleoside triphosphate hydrolases"/>
    <property type="match status" value="1"/>
</dbReference>
<dbReference type="InterPro" id="IPR000863">
    <property type="entry name" value="Sulfotransferase_dom"/>
</dbReference>
<keyword evidence="2 4" id="KW-0808">Transferase</keyword>